<dbReference type="InterPro" id="IPR051222">
    <property type="entry name" value="PPR/CCM1_RNA-binding"/>
</dbReference>
<evidence type="ECO:0000313" key="3">
    <source>
        <dbReference type="EMBL" id="KAL3748454.1"/>
    </source>
</evidence>
<gene>
    <name evidence="3" type="ORF">ACJRO7_009660</name>
</gene>
<reference evidence="3 4" key="1">
    <citation type="submission" date="2024-11" db="EMBL/GenBank/DDBJ databases">
        <title>Chromosome-level genome assembly of Eucalyptus globulus Labill. provides insights into its genome evolution.</title>
        <authorList>
            <person name="Li X."/>
        </authorList>
    </citation>
    <scope>NUCLEOTIDE SEQUENCE [LARGE SCALE GENOMIC DNA]</scope>
    <source>
        <strain evidence="3">CL2024</strain>
        <tissue evidence="3">Fresh tender leaves</tissue>
    </source>
</reference>
<feature type="repeat" description="PPR" evidence="2">
    <location>
        <begin position="182"/>
        <end position="216"/>
    </location>
</feature>
<proteinExistence type="predicted"/>
<dbReference type="PANTHER" id="PTHR47942">
    <property type="entry name" value="TETRATRICOPEPTIDE REPEAT (TPR)-LIKE SUPERFAMILY PROTEIN-RELATED"/>
    <property type="match status" value="1"/>
</dbReference>
<dbReference type="PROSITE" id="PS51375">
    <property type="entry name" value="PPR"/>
    <property type="match status" value="3"/>
</dbReference>
<comment type="caution">
    <text evidence="3">The sequence shown here is derived from an EMBL/GenBank/DDBJ whole genome shotgun (WGS) entry which is preliminary data.</text>
</comment>
<dbReference type="Proteomes" id="UP001634007">
    <property type="component" value="Unassembled WGS sequence"/>
</dbReference>
<keyword evidence="4" id="KW-1185">Reference proteome</keyword>
<feature type="repeat" description="PPR" evidence="2">
    <location>
        <begin position="285"/>
        <end position="320"/>
    </location>
</feature>
<name>A0ABD3LCY5_EUCGL</name>
<sequence length="477" mass="54345">MRCATLPKHVAAVFRYQKRMPSKRSSCSIQFHGEFEVKEYLLAEIRTNINATYRKESILRVDFYNCKRSVQSCNMRDKGISPDVYTYTIRIKSFFQTESSPNLFMFIIFIQGICRKGAFVDAVKLLESVTTLIGGLCKNSRSVEAKSFMSKMVNFELELDDYRYNPIINGPCKVVFKRLVSDQFSHFSLISGLCQDGDGSQALTLFNEVSRRGVKSNAVLYNTVIRGLSQKGLIIEVMELMTEMFENGFINGLCEMGSVSDAYDAITRGWIVQLERMCSYRIFPDVTTYNSMSNGLCNNASKSENVMETFDAMVGKQCIPIITHNIPFESLCKARKVKEAMNLLDKMEVKGNYTRYYELSHWLMGFVIMRSCSHLPNIYTCCVMIDGCSKAGDADFGCSLLLGKIENVRNCLSVKHRVHEALWSFTLWFKGIVPKVGVTAPKIVQEDLLKRIGITCYVYELLHESVQDKKMLKKMLT</sequence>
<dbReference type="Pfam" id="PF01535">
    <property type="entry name" value="PPR"/>
    <property type="match status" value="5"/>
</dbReference>
<dbReference type="PANTHER" id="PTHR47942:SF16">
    <property type="entry name" value="PENTATRICOPEPTIDE REPEAT DOMAIN CONTAINING PROTEIN-RELATED"/>
    <property type="match status" value="1"/>
</dbReference>
<evidence type="ECO:0000256" key="1">
    <source>
        <dbReference type="ARBA" id="ARBA00022737"/>
    </source>
</evidence>
<feature type="repeat" description="PPR" evidence="2">
    <location>
        <begin position="217"/>
        <end position="251"/>
    </location>
</feature>
<evidence type="ECO:0000313" key="4">
    <source>
        <dbReference type="Proteomes" id="UP001634007"/>
    </source>
</evidence>
<dbReference type="EMBL" id="JBJKBG010000002">
    <property type="protein sequence ID" value="KAL3748454.1"/>
    <property type="molecule type" value="Genomic_DNA"/>
</dbReference>
<dbReference type="AlphaFoldDB" id="A0ABD3LCY5"/>
<evidence type="ECO:0008006" key="5">
    <source>
        <dbReference type="Google" id="ProtNLM"/>
    </source>
</evidence>
<evidence type="ECO:0000256" key="2">
    <source>
        <dbReference type="PROSITE-ProRule" id="PRU00708"/>
    </source>
</evidence>
<dbReference type="Gene3D" id="1.25.40.10">
    <property type="entry name" value="Tetratricopeptide repeat domain"/>
    <property type="match status" value="3"/>
</dbReference>
<dbReference type="InterPro" id="IPR002885">
    <property type="entry name" value="PPR_rpt"/>
</dbReference>
<accession>A0ABD3LCY5</accession>
<organism evidence="3 4">
    <name type="scientific">Eucalyptus globulus</name>
    <name type="common">Tasmanian blue gum</name>
    <dbReference type="NCBI Taxonomy" id="34317"/>
    <lineage>
        <taxon>Eukaryota</taxon>
        <taxon>Viridiplantae</taxon>
        <taxon>Streptophyta</taxon>
        <taxon>Embryophyta</taxon>
        <taxon>Tracheophyta</taxon>
        <taxon>Spermatophyta</taxon>
        <taxon>Magnoliopsida</taxon>
        <taxon>eudicotyledons</taxon>
        <taxon>Gunneridae</taxon>
        <taxon>Pentapetalae</taxon>
        <taxon>rosids</taxon>
        <taxon>malvids</taxon>
        <taxon>Myrtales</taxon>
        <taxon>Myrtaceae</taxon>
        <taxon>Myrtoideae</taxon>
        <taxon>Eucalypteae</taxon>
        <taxon>Eucalyptus</taxon>
    </lineage>
</organism>
<dbReference type="InterPro" id="IPR011990">
    <property type="entry name" value="TPR-like_helical_dom_sf"/>
</dbReference>
<dbReference type="NCBIfam" id="TIGR00756">
    <property type="entry name" value="PPR"/>
    <property type="match status" value="4"/>
</dbReference>
<keyword evidence="1" id="KW-0677">Repeat</keyword>
<protein>
    <recommendedName>
        <fullName evidence="5">Pentatricopeptide repeat-containing protein</fullName>
    </recommendedName>
</protein>